<dbReference type="PANTHER" id="PTHR14969:SF13">
    <property type="entry name" value="AT30094P"/>
    <property type="match status" value="1"/>
</dbReference>
<sequence>MKYVIASAILFAGFAVLALLVLQNNVPVSAWDRSTFVSVNNPSGKTISKIMVEMSKYGREAVWIGITALLFIIGRKDGRKAAVLLTIAFLILIPLGTILKSEVDRPRPTSDNLLVPPETDASFPSGHAVIVSAGATILLLRFNRGKQIIASIILAIEAALVAYSRVYVGAHYPLDVVGGILLGTAVACAVVASSKYLGPIFSRIDSMKR</sequence>
<gene>
    <name evidence="3" type="primary">uppP</name>
    <name evidence="3" type="ORF">NDEV_1351</name>
</gene>
<keyword evidence="1" id="KW-1133">Transmembrane helix</keyword>
<dbReference type="EC" id="3.6.1.27" evidence="3"/>
<keyword evidence="1" id="KW-0812">Transmembrane</keyword>
<feature type="transmembrane region" description="Helical" evidence="1">
    <location>
        <begin position="81"/>
        <end position="101"/>
    </location>
</feature>
<keyword evidence="4" id="KW-1185">Reference proteome</keyword>
<reference evidence="4" key="1">
    <citation type="submission" date="2015-10" db="EMBL/GenBank/DDBJ databases">
        <authorList>
            <person name="Lehtovirta-Morley L.E."/>
            <person name="Vieille C."/>
        </authorList>
    </citation>
    <scope>NUCLEOTIDE SEQUENCE [LARGE SCALE GENOMIC DNA]</scope>
</reference>
<keyword evidence="1" id="KW-0472">Membrane</keyword>
<dbReference type="GO" id="GO:0050380">
    <property type="term" value="F:undecaprenyl-diphosphatase activity"/>
    <property type="evidence" value="ECO:0007669"/>
    <property type="project" value="UniProtKB-EC"/>
</dbReference>
<evidence type="ECO:0000313" key="3">
    <source>
        <dbReference type="EMBL" id="CUR52116.1"/>
    </source>
</evidence>
<feature type="transmembrane region" description="Helical" evidence="1">
    <location>
        <begin position="54"/>
        <end position="74"/>
    </location>
</feature>
<organism evidence="3 4">
    <name type="scientific">Nitrosotalea devaniterrae</name>
    <dbReference type="NCBI Taxonomy" id="1078905"/>
    <lineage>
        <taxon>Archaea</taxon>
        <taxon>Nitrososphaerota</taxon>
        <taxon>Nitrososphaeria</taxon>
        <taxon>Nitrosotaleales</taxon>
        <taxon>Nitrosotaleaceae</taxon>
        <taxon>Nitrosotalea</taxon>
    </lineage>
</organism>
<dbReference type="AlphaFoldDB" id="A0A128A429"/>
<protein>
    <submittedName>
        <fullName evidence="3">Undecaprenyl-diphosphatase</fullName>
        <ecNumber evidence="3">3.6.1.27</ecNumber>
    </submittedName>
</protein>
<evidence type="ECO:0000256" key="1">
    <source>
        <dbReference type="SAM" id="Phobius"/>
    </source>
</evidence>
<dbReference type="SUPFAM" id="SSF48317">
    <property type="entry name" value="Acid phosphatase/Vanadium-dependent haloperoxidase"/>
    <property type="match status" value="1"/>
</dbReference>
<dbReference type="SMART" id="SM00014">
    <property type="entry name" value="acidPPc"/>
    <property type="match status" value="1"/>
</dbReference>
<feature type="transmembrane region" description="Helical" evidence="1">
    <location>
        <begin position="147"/>
        <end position="164"/>
    </location>
</feature>
<dbReference type="GO" id="GO:0042392">
    <property type="term" value="F:sphingosine-1-phosphate phosphatase activity"/>
    <property type="evidence" value="ECO:0007669"/>
    <property type="project" value="TreeGrafter"/>
</dbReference>
<evidence type="ECO:0000259" key="2">
    <source>
        <dbReference type="SMART" id="SM00014"/>
    </source>
</evidence>
<evidence type="ECO:0000313" key="4">
    <source>
        <dbReference type="Proteomes" id="UP000196239"/>
    </source>
</evidence>
<dbReference type="Proteomes" id="UP000196239">
    <property type="component" value="Chromosome 1"/>
</dbReference>
<feature type="domain" description="Phosphatidic acid phosphatase type 2/haloperoxidase" evidence="2">
    <location>
        <begin position="82"/>
        <end position="191"/>
    </location>
</feature>
<keyword evidence="3" id="KW-0378">Hydrolase</keyword>
<dbReference type="InterPro" id="IPR000326">
    <property type="entry name" value="PAP2/HPO"/>
</dbReference>
<proteinExistence type="predicted"/>
<accession>A0A128A429</accession>
<dbReference type="Pfam" id="PF01569">
    <property type="entry name" value="PAP2"/>
    <property type="match status" value="1"/>
</dbReference>
<dbReference type="Gene3D" id="1.20.144.10">
    <property type="entry name" value="Phosphatidic acid phosphatase type 2/haloperoxidase"/>
    <property type="match status" value="1"/>
</dbReference>
<dbReference type="KEGG" id="ndv:NDEV_1351"/>
<feature type="transmembrane region" description="Helical" evidence="1">
    <location>
        <begin position="176"/>
        <end position="198"/>
    </location>
</feature>
<name>A0A128A429_9ARCH</name>
<dbReference type="PANTHER" id="PTHR14969">
    <property type="entry name" value="SPHINGOSINE-1-PHOSPHATE PHOSPHOHYDROLASE"/>
    <property type="match status" value="1"/>
</dbReference>
<dbReference type="EMBL" id="LN890280">
    <property type="protein sequence ID" value="CUR52116.1"/>
    <property type="molecule type" value="Genomic_DNA"/>
</dbReference>
<feature type="transmembrane region" description="Helical" evidence="1">
    <location>
        <begin position="121"/>
        <end position="140"/>
    </location>
</feature>
<dbReference type="InterPro" id="IPR036938">
    <property type="entry name" value="PAP2/HPO_sf"/>
</dbReference>